<dbReference type="RefSeq" id="WP_046375513.1">
    <property type="nucleotide sequence ID" value="NZ_CP010429.1"/>
</dbReference>
<evidence type="ECO:0000313" key="4">
    <source>
        <dbReference type="EMBL" id="AKD53918.1"/>
    </source>
</evidence>
<dbReference type="EMBL" id="CP010429">
    <property type="protein sequence ID" value="AKD53918.1"/>
    <property type="molecule type" value="Genomic_DNA"/>
</dbReference>
<dbReference type="OrthoDB" id="9810734at2"/>
<dbReference type="PRINTS" id="PR00081">
    <property type="entry name" value="GDHRDH"/>
</dbReference>
<dbReference type="AlphaFoldDB" id="A0A0E3ZT96"/>
<sequence length="246" mass="26142">MNLTNKTALITGGASGIGYAIASLLKEKGNQVILVGRNADKLKKAGEALGVGVIACDVSKEAEIEALVAELNQNYPTLSVLVNNAGVANLYQLGEGADAYKKALHEFGVNYFGPVLLTEKLLPLLKQQPEATIVNITSNVSFHPLVVLPTYSDSKAALHSHTVALRLGLAKNTAINVFEVMPSLVDTEATKDMGGHTGMAPLLVAETIAKGIEADQYEIYVGETANQRTAYFADPFQAIQDFNKGL</sequence>
<gene>
    <name evidence="4" type="ORF">SD10_02370</name>
</gene>
<protein>
    <submittedName>
        <fullName evidence="4">Short-chain dehydrogenase</fullName>
    </submittedName>
</protein>
<dbReference type="HOGENOM" id="CLU_010194_2_6_10"/>
<dbReference type="Proteomes" id="UP000033054">
    <property type="component" value="Chromosome"/>
</dbReference>
<reference evidence="4 5" key="1">
    <citation type="journal article" date="2014" name="Curr. Microbiol.">
        <title>Spirosoma radiotolerans sp. nov., a gamma-radiation-resistant bacterium isolated from gamma ray-irradiated soil.</title>
        <authorList>
            <person name="Lee J.J."/>
            <person name="Srinivasan S."/>
            <person name="Lim S."/>
            <person name="Joe M."/>
            <person name="Im S."/>
            <person name="Bae S.I."/>
            <person name="Park K.R."/>
            <person name="Han J.H."/>
            <person name="Park S.H."/>
            <person name="Joo B.M."/>
            <person name="Park S.J."/>
            <person name="Kim M.K."/>
        </authorList>
    </citation>
    <scope>NUCLEOTIDE SEQUENCE [LARGE SCALE GENOMIC DNA]</scope>
    <source>
        <strain evidence="4 5">DG5A</strain>
    </source>
</reference>
<evidence type="ECO:0000256" key="1">
    <source>
        <dbReference type="ARBA" id="ARBA00006484"/>
    </source>
</evidence>
<evidence type="ECO:0000313" key="5">
    <source>
        <dbReference type="Proteomes" id="UP000033054"/>
    </source>
</evidence>
<keyword evidence="2" id="KW-0560">Oxidoreductase</keyword>
<dbReference type="GO" id="GO:0016020">
    <property type="term" value="C:membrane"/>
    <property type="evidence" value="ECO:0007669"/>
    <property type="project" value="TreeGrafter"/>
</dbReference>
<evidence type="ECO:0000256" key="3">
    <source>
        <dbReference type="RuleBase" id="RU000363"/>
    </source>
</evidence>
<dbReference type="GO" id="GO:0016491">
    <property type="term" value="F:oxidoreductase activity"/>
    <property type="evidence" value="ECO:0007669"/>
    <property type="project" value="UniProtKB-KW"/>
</dbReference>
<name>A0A0E3ZT96_9BACT</name>
<organism evidence="4 5">
    <name type="scientific">Spirosoma radiotolerans</name>
    <dbReference type="NCBI Taxonomy" id="1379870"/>
    <lineage>
        <taxon>Bacteria</taxon>
        <taxon>Pseudomonadati</taxon>
        <taxon>Bacteroidota</taxon>
        <taxon>Cytophagia</taxon>
        <taxon>Cytophagales</taxon>
        <taxon>Cytophagaceae</taxon>
        <taxon>Spirosoma</taxon>
    </lineage>
</organism>
<dbReference type="PANTHER" id="PTHR44196:SF1">
    <property type="entry name" value="DEHYDROGENASE_REDUCTASE SDR FAMILY MEMBER 7B"/>
    <property type="match status" value="1"/>
</dbReference>
<dbReference type="KEGG" id="srd:SD10_02370"/>
<comment type="similarity">
    <text evidence="1 3">Belongs to the short-chain dehydrogenases/reductases (SDR) family.</text>
</comment>
<dbReference type="PANTHER" id="PTHR44196">
    <property type="entry name" value="DEHYDROGENASE/REDUCTASE SDR FAMILY MEMBER 7B"/>
    <property type="match status" value="1"/>
</dbReference>
<dbReference type="PRINTS" id="PR00080">
    <property type="entry name" value="SDRFAMILY"/>
</dbReference>
<dbReference type="STRING" id="1379870.SD10_02370"/>
<dbReference type="InterPro" id="IPR002347">
    <property type="entry name" value="SDR_fam"/>
</dbReference>
<dbReference type="SUPFAM" id="SSF51735">
    <property type="entry name" value="NAD(P)-binding Rossmann-fold domains"/>
    <property type="match status" value="1"/>
</dbReference>
<evidence type="ECO:0000256" key="2">
    <source>
        <dbReference type="ARBA" id="ARBA00023002"/>
    </source>
</evidence>
<keyword evidence="5" id="KW-1185">Reference proteome</keyword>
<dbReference type="Gene3D" id="3.40.50.720">
    <property type="entry name" value="NAD(P)-binding Rossmann-like Domain"/>
    <property type="match status" value="1"/>
</dbReference>
<dbReference type="Pfam" id="PF00106">
    <property type="entry name" value="adh_short"/>
    <property type="match status" value="1"/>
</dbReference>
<dbReference type="InterPro" id="IPR036291">
    <property type="entry name" value="NAD(P)-bd_dom_sf"/>
</dbReference>
<proteinExistence type="inferred from homology"/>
<accession>A0A0E3ZT96</accession>
<dbReference type="PATRIC" id="fig|1379870.5.peg.530"/>